<name>A0A8H6LUX1_9AGAR</name>
<feature type="region of interest" description="Disordered" evidence="1">
    <location>
        <begin position="215"/>
        <end position="277"/>
    </location>
</feature>
<protein>
    <submittedName>
        <fullName evidence="2">Uncharacterized protein</fullName>
    </submittedName>
</protein>
<dbReference type="AlphaFoldDB" id="A0A8H6LUX1"/>
<organism evidence="2 3">
    <name type="scientific">Ephemerocybe angulata</name>
    <dbReference type="NCBI Taxonomy" id="980116"/>
    <lineage>
        <taxon>Eukaryota</taxon>
        <taxon>Fungi</taxon>
        <taxon>Dikarya</taxon>
        <taxon>Basidiomycota</taxon>
        <taxon>Agaricomycotina</taxon>
        <taxon>Agaricomycetes</taxon>
        <taxon>Agaricomycetidae</taxon>
        <taxon>Agaricales</taxon>
        <taxon>Agaricineae</taxon>
        <taxon>Psathyrellaceae</taxon>
        <taxon>Ephemerocybe</taxon>
    </lineage>
</organism>
<sequence length="277" mass="29650">MYTLHETVSRYALKERGSIERAWLLGPMNQTAAATDARMDTTAELREGGTMIPKSTRPISHHPPLVLSLERAGFRTRVASISSIGARLENGWNLGERSSGASAHVDSAHPLTCSLLARSLVIWSGGEREDRVRLVLATCSGYSSALRRIQGSFIGFRKPGISLAASRNFAVSLYGSSGLVTGLCSVRLGTHIALVAVEVLAVVWGAIEGLENESEKGRLRESLRGPDFEKEGVEESMRGGRGKDIDGKLVPGGTGRARRGARRPCQAGATPDLDDSV</sequence>
<dbReference type="Proteomes" id="UP000521943">
    <property type="component" value="Unassembled WGS sequence"/>
</dbReference>
<dbReference type="EMBL" id="JACGCI010000221">
    <property type="protein sequence ID" value="KAF6741707.1"/>
    <property type="molecule type" value="Genomic_DNA"/>
</dbReference>
<evidence type="ECO:0000313" key="2">
    <source>
        <dbReference type="EMBL" id="KAF6741707.1"/>
    </source>
</evidence>
<comment type="caution">
    <text evidence="2">The sequence shown here is derived from an EMBL/GenBank/DDBJ whole genome shotgun (WGS) entry which is preliminary data.</text>
</comment>
<proteinExistence type="predicted"/>
<evidence type="ECO:0000256" key="1">
    <source>
        <dbReference type="SAM" id="MobiDB-lite"/>
    </source>
</evidence>
<feature type="compositionally biased region" description="Basic and acidic residues" evidence="1">
    <location>
        <begin position="215"/>
        <end position="247"/>
    </location>
</feature>
<reference evidence="2 3" key="1">
    <citation type="submission" date="2020-07" db="EMBL/GenBank/DDBJ databases">
        <title>Comparative genomics of pyrophilous fungi reveals a link between fire events and developmental genes.</title>
        <authorList>
            <consortium name="DOE Joint Genome Institute"/>
            <person name="Steindorff A.S."/>
            <person name="Carver A."/>
            <person name="Calhoun S."/>
            <person name="Stillman K."/>
            <person name="Liu H."/>
            <person name="Lipzen A."/>
            <person name="Pangilinan J."/>
            <person name="Labutti K."/>
            <person name="Bruns T.D."/>
            <person name="Grigoriev I.V."/>
        </authorList>
    </citation>
    <scope>NUCLEOTIDE SEQUENCE [LARGE SCALE GENOMIC DNA]</scope>
    <source>
        <strain evidence="2 3">CBS 144469</strain>
    </source>
</reference>
<evidence type="ECO:0000313" key="3">
    <source>
        <dbReference type="Proteomes" id="UP000521943"/>
    </source>
</evidence>
<accession>A0A8H6LUX1</accession>
<gene>
    <name evidence="2" type="ORF">DFP72DRAFT_861599</name>
</gene>
<keyword evidence="3" id="KW-1185">Reference proteome</keyword>